<keyword evidence="3" id="KW-0597">Phosphoprotein</keyword>
<evidence type="ECO:0000256" key="1">
    <source>
        <dbReference type="ARBA" id="ARBA00000085"/>
    </source>
</evidence>
<keyword evidence="5" id="KW-0418">Kinase</keyword>
<dbReference type="SMART" id="SM00388">
    <property type="entry name" value="HisKA"/>
    <property type="match status" value="1"/>
</dbReference>
<evidence type="ECO:0000313" key="10">
    <source>
        <dbReference type="EMBL" id="KAA5607014.1"/>
    </source>
</evidence>
<dbReference type="SUPFAM" id="SSF55785">
    <property type="entry name" value="PYP-like sensor domain (PAS domain)"/>
    <property type="match status" value="1"/>
</dbReference>
<dbReference type="CDD" id="cd00130">
    <property type="entry name" value="PAS"/>
    <property type="match status" value="1"/>
</dbReference>
<dbReference type="Proteomes" id="UP000324065">
    <property type="component" value="Unassembled WGS sequence"/>
</dbReference>
<dbReference type="EC" id="2.7.13.3" evidence="2"/>
<evidence type="ECO:0000256" key="3">
    <source>
        <dbReference type="ARBA" id="ARBA00022553"/>
    </source>
</evidence>
<dbReference type="InterPro" id="IPR013655">
    <property type="entry name" value="PAS_fold_3"/>
</dbReference>
<dbReference type="AlphaFoldDB" id="A0A5M6IFF2"/>
<evidence type="ECO:0000256" key="2">
    <source>
        <dbReference type="ARBA" id="ARBA00012438"/>
    </source>
</evidence>
<dbReference type="InterPro" id="IPR001610">
    <property type="entry name" value="PAC"/>
</dbReference>
<dbReference type="SMART" id="SM00387">
    <property type="entry name" value="HATPase_c"/>
    <property type="match status" value="1"/>
</dbReference>
<evidence type="ECO:0000256" key="6">
    <source>
        <dbReference type="ARBA" id="ARBA00023012"/>
    </source>
</evidence>
<keyword evidence="6" id="KW-0902">Two-component regulatory system</keyword>
<dbReference type="InterPro" id="IPR035965">
    <property type="entry name" value="PAS-like_dom_sf"/>
</dbReference>
<dbReference type="PROSITE" id="PS50109">
    <property type="entry name" value="HIS_KIN"/>
    <property type="match status" value="1"/>
</dbReference>
<dbReference type="Gene3D" id="3.30.450.20">
    <property type="entry name" value="PAS domain"/>
    <property type="match status" value="1"/>
</dbReference>
<dbReference type="PANTHER" id="PTHR43711:SF1">
    <property type="entry name" value="HISTIDINE KINASE 1"/>
    <property type="match status" value="1"/>
</dbReference>
<dbReference type="InterPro" id="IPR003661">
    <property type="entry name" value="HisK_dim/P_dom"/>
</dbReference>
<dbReference type="InterPro" id="IPR005467">
    <property type="entry name" value="His_kinase_dom"/>
</dbReference>
<keyword evidence="4" id="KW-0808">Transferase</keyword>
<organism evidence="10 11">
    <name type="scientific">Roseospira marina</name>
    <dbReference type="NCBI Taxonomy" id="140057"/>
    <lineage>
        <taxon>Bacteria</taxon>
        <taxon>Pseudomonadati</taxon>
        <taxon>Pseudomonadota</taxon>
        <taxon>Alphaproteobacteria</taxon>
        <taxon>Rhodospirillales</taxon>
        <taxon>Rhodospirillaceae</taxon>
        <taxon>Roseospira</taxon>
    </lineage>
</organism>
<dbReference type="CDD" id="cd00082">
    <property type="entry name" value="HisKA"/>
    <property type="match status" value="1"/>
</dbReference>
<protein>
    <recommendedName>
        <fullName evidence="2">histidine kinase</fullName>
        <ecNumber evidence="2">2.7.13.3</ecNumber>
    </recommendedName>
</protein>
<dbReference type="PRINTS" id="PR00344">
    <property type="entry name" value="BCTRLSENSOR"/>
</dbReference>
<dbReference type="SMART" id="SM00091">
    <property type="entry name" value="PAS"/>
    <property type="match status" value="1"/>
</dbReference>
<feature type="domain" description="PAC" evidence="9">
    <location>
        <begin position="139"/>
        <end position="191"/>
    </location>
</feature>
<evidence type="ECO:0000313" key="11">
    <source>
        <dbReference type="Proteomes" id="UP000324065"/>
    </source>
</evidence>
<dbReference type="InterPro" id="IPR050736">
    <property type="entry name" value="Sensor_HK_Regulatory"/>
</dbReference>
<dbReference type="InterPro" id="IPR004358">
    <property type="entry name" value="Sig_transdc_His_kin-like_C"/>
</dbReference>
<accession>A0A5M6IFF2</accession>
<dbReference type="SMART" id="SM00086">
    <property type="entry name" value="PAC"/>
    <property type="match status" value="1"/>
</dbReference>
<dbReference type="Gene3D" id="3.30.565.10">
    <property type="entry name" value="Histidine kinase-like ATPase, C-terminal domain"/>
    <property type="match status" value="1"/>
</dbReference>
<dbReference type="InterPro" id="IPR036890">
    <property type="entry name" value="HATPase_C_sf"/>
</dbReference>
<dbReference type="PROSITE" id="PS50113">
    <property type="entry name" value="PAC"/>
    <property type="match status" value="1"/>
</dbReference>
<dbReference type="SUPFAM" id="SSF55874">
    <property type="entry name" value="ATPase domain of HSP90 chaperone/DNA topoisomerase II/histidine kinase"/>
    <property type="match status" value="1"/>
</dbReference>
<dbReference type="InterPro" id="IPR036097">
    <property type="entry name" value="HisK_dim/P_sf"/>
</dbReference>
<dbReference type="Pfam" id="PF02518">
    <property type="entry name" value="HATPase_c"/>
    <property type="match status" value="1"/>
</dbReference>
<dbReference type="InterPro" id="IPR003594">
    <property type="entry name" value="HATPase_dom"/>
</dbReference>
<evidence type="ECO:0000256" key="4">
    <source>
        <dbReference type="ARBA" id="ARBA00022679"/>
    </source>
</evidence>
<dbReference type="GO" id="GO:0000155">
    <property type="term" value="F:phosphorelay sensor kinase activity"/>
    <property type="evidence" value="ECO:0007669"/>
    <property type="project" value="InterPro"/>
</dbReference>
<gene>
    <name evidence="10" type="ORF">F1188_03660</name>
</gene>
<dbReference type="Gene3D" id="1.10.287.130">
    <property type="match status" value="1"/>
</dbReference>
<reference evidence="10 11" key="1">
    <citation type="submission" date="2019-09" db="EMBL/GenBank/DDBJ databases">
        <title>Genome sequence of Roseospira marina, one of the more divergent members of the non-sulfur purple photosynthetic bacterial family, the Rhodospirillaceae.</title>
        <authorList>
            <person name="Meyer T."/>
            <person name="Kyndt J."/>
        </authorList>
    </citation>
    <scope>NUCLEOTIDE SEQUENCE [LARGE SCALE GENOMIC DNA]</scope>
    <source>
        <strain evidence="10 11">DSM 15113</strain>
    </source>
</reference>
<keyword evidence="7" id="KW-0175">Coiled coil</keyword>
<dbReference type="Pfam" id="PF00512">
    <property type="entry name" value="HisKA"/>
    <property type="match status" value="1"/>
</dbReference>
<dbReference type="Pfam" id="PF08447">
    <property type="entry name" value="PAS_3"/>
    <property type="match status" value="1"/>
</dbReference>
<comment type="catalytic activity">
    <reaction evidence="1">
        <text>ATP + protein L-histidine = ADP + protein N-phospho-L-histidine.</text>
        <dbReference type="EC" id="2.7.13.3"/>
    </reaction>
</comment>
<dbReference type="InterPro" id="IPR000700">
    <property type="entry name" value="PAS-assoc_C"/>
</dbReference>
<feature type="coiled-coil region" evidence="7">
    <location>
        <begin position="182"/>
        <end position="237"/>
    </location>
</feature>
<dbReference type="PANTHER" id="PTHR43711">
    <property type="entry name" value="TWO-COMPONENT HISTIDINE KINASE"/>
    <property type="match status" value="1"/>
</dbReference>
<comment type="caution">
    <text evidence="10">The sequence shown here is derived from an EMBL/GenBank/DDBJ whole genome shotgun (WGS) entry which is preliminary data.</text>
</comment>
<dbReference type="InterPro" id="IPR000014">
    <property type="entry name" value="PAS"/>
</dbReference>
<dbReference type="NCBIfam" id="TIGR00229">
    <property type="entry name" value="sensory_box"/>
    <property type="match status" value="1"/>
</dbReference>
<evidence type="ECO:0000259" key="9">
    <source>
        <dbReference type="PROSITE" id="PS50113"/>
    </source>
</evidence>
<evidence type="ECO:0000256" key="7">
    <source>
        <dbReference type="SAM" id="Coils"/>
    </source>
</evidence>
<evidence type="ECO:0000259" key="8">
    <source>
        <dbReference type="PROSITE" id="PS50109"/>
    </source>
</evidence>
<dbReference type="EMBL" id="VWPJ01000002">
    <property type="protein sequence ID" value="KAA5607014.1"/>
    <property type="molecule type" value="Genomic_DNA"/>
</dbReference>
<dbReference type="SUPFAM" id="SSF47384">
    <property type="entry name" value="Homodimeric domain of signal transducing histidine kinase"/>
    <property type="match status" value="1"/>
</dbReference>
<dbReference type="OrthoDB" id="9760752at2"/>
<keyword evidence="11" id="KW-1185">Reference proteome</keyword>
<sequence length="463" mass="51617">MILEQTVQNGGWRRARRRGLGPNVDRIGVSRMSYLSTADGDQAQKGGSHWLKDELYALVRDEPGIFEFLQNGSLDGIWYWDMVGMTEEWLSPRFKELFGYADHEMENTPAWWQANIHPDDLAHVLDNLEKHKADPNHPYDQIVRYRHRDGHTIWVRCRGLVIRNARGEPVRMIGAHTDVTALKRAEEELARQTRELGCQINDLRDKEQRLEAQAEELVTLAETVEDARAHLEELNAQKDKFFSIVAHDLKSPFNPLLGFSELLATQGGTLPPEKVQEYGALLHRAATEAFKLLEDLLDWSRIQLDRVVFDPGAVDLVELVQTNLSRYQLAAQAKGVSFRTEGMAPLHAYADPRMLDTVVRNVISNAIKFTRPGDTIALSSAVGDEERTVVLRIRDSGVGIPADRLPGLFALGGRPSSRGTSGESGTGMGLVICKELMDRQGGSIAVESVEGEGSTVILRLVAA</sequence>
<evidence type="ECO:0000256" key="5">
    <source>
        <dbReference type="ARBA" id="ARBA00022777"/>
    </source>
</evidence>
<name>A0A5M6IFF2_9PROT</name>
<proteinExistence type="predicted"/>
<feature type="domain" description="Histidine kinase" evidence="8">
    <location>
        <begin position="244"/>
        <end position="463"/>
    </location>
</feature>